<dbReference type="Proteomes" id="UP000308197">
    <property type="component" value="Unassembled WGS sequence"/>
</dbReference>
<organism evidence="1 2">
    <name type="scientific">Polyporus arcularius HHB13444</name>
    <dbReference type="NCBI Taxonomy" id="1314778"/>
    <lineage>
        <taxon>Eukaryota</taxon>
        <taxon>Fungi</taxon>
        <taxon>Dikarya</taxon>
        <taxon>Basidiomycota</taxon>
        <taxon>Agaricomycotina</taxon>
        <taxon>Agaricomycetes</taxon>
        <taxon>Polyporales</taxon>
        <taxon>Polyporaceae</taxon>
        <taxon>Polyporus</taxon>
    </lineage>
</organism>
<name>A0A5C3PGI6_9APHY</name>
<sequence length="571" mass="63793">MPVAQAAYFLSLPPDTIYTILSQIPEHPSRRGSLAPLARTCRELWKPVVTILWRTLPSFTVMLFTLPADLFVERPWAEGHEPLIGNVLRHSRPRVLRDPRVEDFKRWKVYAQLVYSLSYDPGPGPQLYLPCAAWMSLVRHGPNPLLPNLRRLAADDLDILYLSSNELSFPFPARKLRCLNLYISEAGADLPGLLDKLAAADPLQLEVLVVNQTNPRYGSATQRAPTRDLNKALEGCFRATYRLRELQLGYNLRITPATLTSIGSLRSLEVLSISRLRAPTPTPSHESHDGGALDAFPSLRRIHIVVGDMRWVSIFIPQITSPRLEMISLGCRDTIMSSSSVTDFFNAVGGHCSRTTIKSLLIHSVILDGSLRQPPCDLSEAVRPLLSLSRLAFFSMSGWAALTIADRTIEAMAIAWPELERIELEPHFQMRTDPPSFPATSITTLPGLVPLAQRCPKLSVLALHVNFNFPVPLPIPDHAARVAHSQLRILHVGSARPPQDPVSCAAFLSHHFPMLARVDHSYGRVGVEVEQLEGPVWSEVGSLLRHFRLIHVQERRWAKGSSRELLRESSI</sequence>
<dbReference type="InParanoid" id="A0A5C3PGI6"/>
<dbReference type="AlphaFoldDB" id="A0A5C3PGI6"/>
<dbReference type="STRING" id="1314778.A0A5C3PGI6"/>
<dbReference type="Gene3D" id="3.80.10.10">
    <property type="entry name" value="Ribonuclease Inhibitor"/>
    <property type="match status" value="1"/>
</dbReference>
<reference evidence="1 2" key="1">
    <citation type="journal article" date="2019" name="Nat. Ecol. Evol.">
        <title>Megaphylogeny resolves global patterns of mushroom evolution.</title>
        <authorList>
            <person name="Varga T."/>
            <person name="Krizsan K."/>
            <person name="Foldi C."/>
            <person name="Dima B."/>
            <person name="Sanchez-Garcia M."/>
            <person name="Sanchez-Ramirez S."/>
            <person name="Szollosi G.J."/>
            <person name="Szarkandi J.G."/>
            <person name="Papp V."/>
            <person name="Albert L."/>
            <person name="Andreopoulos W."/>
            <person name="Angelini C."/>
            <person name="Antonin V."/>
            <person name="Barry K.W."/>
            <person name="Bougher N.L."/>
            <person name="Buchanan P."/>
            <person name="Buyck B."/>
            <person name="Bense V."/>
            <person name="Catcheside P."/>
            <person name="Chovatia M."/>
            <person name="Cooper J."/>
            <person name="Damon W."/>
            <person name="Desjardin D."/>
            <person name="Finy P."/>
            <person name="Geml J."/>
            <person name="Haridas S."/>
            <person name="Hughes K."/>
            <person name="Justo A."/>
            <person name="Karasinski D."/>
            <person name="Kautmanova I."/>
            <person name="Kiss B."/>
            <person name="Kocsube S."/>
            <person name="Kotiranta H."/>
            <person name="LaButti K.M."/>
            <person name="Lechner B.E."/>
            <person name="Liimatainen K."/>
            <person name="Lipzen A."/>
            <person name="Lukacs Z."/>
            <person name="Mihaltcheva S."/>
            <person name="Morgado L.N."/>
            <person name="Niskanen T."/>
            <person name="Noordeloos M.E."/>
            <person name="Ohm R.A."/>
            <person name="Ortiz-Santana B."/>
            <person name="Ovrebo C."/>
            <person name="Racz N."/>
            <person name="Riley R."/>
            <person name="Savchenko A."/>
            <person name="Shiryaev A."/>
            <person name="Soop K."/>
            <person name="Spirin V."/>
            <person name="Szebenyi C."/>
            <person name="Tomsovsky M."/>
            <person name="Tulloss R.E."/>
            <person name="Uehling J."/>
            <person name="Grigoriev I.V."/>
            <person name="Vagvolgyi C."/>
            <person name="Papp T."/>
            <person name="Martin F.M."/>
            <person name="Miettinen O."/>
            <person name="Hibbett D.S."/>
            <person name="Nagy L.G."/>
        </authorList>
    </citation>
    <scope>NUCLEOTIDE SEQUENCE [LARGE SCALE GENOMIC DNA]</scope>
    <source>
        <strain evidence="1 2">HHB13444</strain>
    </source>
</reference>
<protein>
    <recommendedName>
        <fullName evidence="3">F-box domain-containing protein</fullName>
    </recommendedName>
</protein>
<evidence type="ECO:0008006" key="3">
    <source>
        <dbReference type="Google" id="ProtNLM"/>
    </source>
</evidence>
<keyword evidence="2" id="KW-1185">Reference proteome</keyword>
<proteinExistence type="predicted"/>
<dbReference type="SUPFAM" id="SSF52047">
    <property type="entry name" value="RNI-like"/>
    <property type="match status" value="1"/>
</dbReference>
<dbReference type="EMBL" id="ML211159">
    <property type="protein sequence ID" value="TFK87300.1"/>
    <property type="molecule type" value="Genomic_DNA"/>
</dbReference>
<gene>
    <name evidence="1" type="ORF">K466DRAFT_663109</name>
</gene>
<evidence type="ECO:0000313" key="2">
    <source>
        <dbReference type="Proteomes" id="UP000308197"/>
    </source>
</evidence>
<dbReference type="InterPro" id="IPR032675">
    <property type="entry name" value="LRR_dom_sf"/>
</dbReference>
<evidence type="ECO:0000313" key="1">
    <source>
        <dbReference type="EMBL" id="TFK87300.1"/>
    </source>
</evidence>
<accession>A0A5C3PGI6</accession>